<feature type="domain" description="ATP-grasp" evidence="2">
    <location>
        <begin position="125"/>
        <end position="326"/>
    </location>
</feature>
<protein>
    <submittedName>
        <fullName evidence="3">ATP-grasp domain-containing protein</fullName>
    </submittedName>
</protein>
<keyword evidence="1" id="KW-0067">ATP-binding</keyword>
<dbReference type="GO" id="GO:0005524">
    <property type="term" value="F:ATP binding"/>
    <property type="evidence" value="ECO:0007669"/>
    <property type="project" value="UniProtKB-UniRule"/>
</dbReference>
<evidence type="ECO:0000313" key="3">
    <source>
        <dbReference type="EMBL" id="TDE57755.1"/>
    </source>
</evidence>
<dbReference type="InterPro" id="IPR011761">
    <property type="entry name" value="ATP-grasp"/>
</dbReference>
<dbReference type="SUPFAM" id="SSF56059">
    <property type="entry name" value="Glutathione synthetase ATP-binding domain-like"/>
    <property type="match status" value="1"/>
</dbReference>
<gene>
    <name evidence="3" type="ORF">E1295_07285</name>
</gene>
<evidence type="ECO:0000259" key="2">
    <source>
        <dbReference type="PROSITE" id="PS50975"/>
    </source>
</evidence>
<evidence type="ECO:0000313" key="4">
    <source>
        <dbReference type="Proteomes" id="UP000295136"/>
    </source>
</evidence>
<dbReference type="Proteomes" id="UP000295136">
    <property type="component" value="Unassembled WGS sequence"/>
</dbReference>
<keyword evidence="1" id="KW-0547">Nucleotide-binding</keyword>
<dbReference type="Gene3D" id="3.30.470.20">
    <property type="entry name" value="ATP-grasp fold, B domain"/>
    <property type="match status" value="1"/>
</dbReference>
<dbReference type="PROSITE" id="PS00867">
    <property type="entry name" value="CPSASE_2"/>
    <property type="match status" value="1"/>
</dbReference>
<evidence type="ECO:0000256" key="1">
    <source>
        <dbReference type="PROSITE-ProRule" id="PRU00409"/>
    </source>
</evidence>
<dbReference type="RefSeq" id="WP_132628900.1">
    <property type="nucleotide sequence ID" value="NZ_SMLD01000012.1"/>
</dbReference>
<dbReference type="AlphaFoldDB" id="A0A4R5FVD2"/>
<keyword evidence="4" id="KW-1185">Reference proteome</keyword>
<dbReference type="InterPro" id="IPR005479">
    <property type="entry name" value="CPAse_ATP-bd"/>
</dbReference>
<proteinExistence type="predicted"/>
<dbReference type="GO" id="GO:0046872">
    <property type="term" value="F:metal ion binding"/>
    <property type="evidence" value="ECO:0007669"/>
    <property type="project" value="InterPro"/>
</dbReference>
<reference evidence="3 4" key="1">
    <citation type="submission" date="2019-03" db="EMBL/GenBank/DDBJ databases">
        <title>Draft genome sequences of novel Actinobacteria.</title>
        <authorList>
            <person name="Sahin N."/>
            <person name="Ay H."/>
            <person name="Saygin H."/>
        </authorList>
    </citation>
    <scope>NUCLEOTIDE SEQUENCE [LARGE SCALE GENOMIC DNA]</scope>
    <source>
        <strain evidence="3 4">6K102</strain>
    </source>
</reference>
<organism evidence="3 4">
    <name type="scientific">Nonomuraea mesophila</name>
    <dbReference type="NCBI Taxonomy" id="2530382"/>
    <lineage>
        <taxon>Bacteria</taxon>
        <taxon>Bacillati</taxon>
        <taxon>Actinomycetota</taxon>
        <taxon>Actinomycetes</taxon>
        <taxon>Streptosporangiales</taxon>
        <taxon>Streptosporangiaceae</taxon>
        <taxon>Nonomuraea</taxon>
    </lineage>
</organism>
<comment type="caution">
    <text evidence="3">The sequence shown here is derived from an EMBL/GenBank/DDBJ whole genome shotgun (WGS) entry which is preliminary data.</text>
</comment>
<name>A0A4R5FVD2_9ACTN</name>
<accession>A0A4R5FVD2</accession>
<sequence>MSTPDVRRVAFLRSVEIQRAAPHIQQLDAPLRAAAAEARLFYTDGSCGPGDFPGTCEKLPADASPRQIAERIRRWGADAFISISLRDENALRDALVAGELSADGVSTVMHGAETTGMLANKADTKAFLRRAGIRAPDDLVVDGDVLNGRTVFMPGYRDHIADRAAGIGFPLLGKPLWDSFGNGIRFLGDRAALAEYLGRPPDGTIMLERCLHGELCSVEIIGRDGVYLVQPLVWKGTTGGEPSFLFGSLRYAGPGKEAERQFEDLAERLIRACAELDVKGAIEVEMIYRDGTYHVIEINPRVSGTTLLSSVASDRNTYAELLQMALGTWREPGGALLPGVRWALEFPVVEPTPSLIRDATAMIDVVRAGELRISGQDHGGNMVVSCEFREEGPFVKALDELNDRHRFLEPSIVQQIRDALSA</sequence>
<dbReference type="InterPro" id="IPR003806">
    <property type="entry name" value="ATP-grasp_PylC-type"/>
</dbReference>
<dbReference type="Pfam" id="PF02655">
    <property type="entry name" value="ATP-grasp_3"/>
    <property type="match status" value="1"/>
</dbReference>
<dbReference type="EMBL" id="SMLD01000012">
    <property type="protein sequence ID" value="TDE57755.1"/>
    <property type="molecule type" value="Genomic_DNA"/>
</dbReference>
<dbReference type="PROSITE" id="PS50975">
    <property type="entry name" value="ATP_GRASP"/>
    <property type="match status" value="1"/>
</dbReference>